<proteinExistence type="predicted"/>
<dbReference type="AlphaFoldDB" id="A0A9D5K8F0"/>
<feature type="transmembrane region" description="Helical" evidence="2">
    <location>
        <begin position="60"/>
        <end position="83"/>
    </location>
</feature>
<keyword evidence="2" id="KW-1133">Transmembrane helix</keyword>
<feature type="transmembrane region" description="Helical" evidence="2">
    <location>
        <begin position="36"/>
        <end position="54"/>
    </location>
</feature>
<name>A0A9D5K8F0_UNCW3</name>
<reference evidence="3" key="1">
    <citation type="submission" date="2019-11" db="EMBL/GenBank/DDBJ databases">
        <title>Microbial mats filling the niche in hypersaline microbial mats.</title>
        <authorList>
            <person name="Wong H.L."/>
            <person name="Macleod F.I."/>
            <person name="White R.A. III"/>
            <person name="Burns B.P."/>
        </authorList>
    </citation>
    <scope>NUCLEOTIDE SEQUENCE</scope>
    <source>
        <strain evidence="3">Bin_327</strain>
    </source>
</reference>
<dbReference type="NCBIfam" id="TIGR01300">
    <property type="entry name" value="CPA3_mnhG_phaG"/>
    <property type="match status" value="1"/>
</dbReference>
<evidence type="ECO:0000256" key="1">
    <source>
        <dbReference type="SAM" id="MobiDB-lite"/>
    </source>
</evidence>
<feature type="region of interest" description="Disordered" evidence="1">
    <location>
        <begin position="101"/>
        <end position="125"/>
    </location>
</feature>
<evidence type="ECO:0000313" key="4">
    <source>
        <dbReference type="Proteomes" id="UP000630660"/>
    </source>
</evidence>
<comment type="caution">
    <text evidence="3">The sequence shown here is derived from an EMBL/GenBank/DDBJ whole genome shotgun (WGS) entry which is preliminary data.</text>
</comment>
<dbReference type="PANTHER" id="PTHR34703">
    <property type="entry name" value="ANTIPORTER SUBUNIT MNHG2-RELATED"/>
    <property type="match status" value="1"/>
</dbReference>
<dbReference type="GO" id="GO:0015385">
    <property type="term" value="F:sodium:proton antiporter activity"/>
    <property type="evidence" value="ECO:0007669"/>
    <property type="project" value="TreeGrafter"/>
</dbReference>
<keyword evidence="2" id="KW-0472">Membrane</keyword>
<dbReference type="NCBIfam" id="NF009314">
    <property type="entry name" value="PRK12674.1-2"/>
    <property type="match status" value="1"/>
</dbReference>
<keyword evidence="2" id="KW-0812">Transmembrane</keyword>
<organism evidence="3 4">
    <name type="scientific">candidate division WOR-3 bacterium</name>
    <dbReference type="NCBI Taxonomy" id="2052148"/>
    <lineage>
        <taxon>Bacteria</taxon>
        <taxon>Bacteria division WOR-3</taxon>
    </lineage>
</organism>
<dbReference type="InterPro" id="IPR005133">
    <property type="entry name" value="PhaG_MnhG_YufB"/>
</dbReference>
<dbReference type="Proteomes" id="UP000630660">
    <property type="component" value="Unassembled WGS sequence"/>
</dbReference>
<protein>
    <submittedName>
        <fullName evidence="3">Na+/H+ antiporter subunit G</fullName>
    </submittedName>
</protein>
<dbReference type="PANTHER" id="PTHR34703:SF1">
    <property type="entry name" value="ANTIPORTER SUBUNIT MNHG2-RELATED"/>
    <property type="match status" value="1"/>
</dbReference>
<feature type="compositionally biased region" description="Basic and acidic residues" evidence="1">
    <location>
        <begin position="113"/>
        <end position="125"/>
    </location>
</feature>
<accession>A0A9D5K8F0</accession>
<evidence type="ECO:0000313" key="3">
    <source>
        <dbReference type="EMBL" id="MBD3364237.1"/>
    </source>
</evidence>
<evidence type="ECO:0000256" key="2">
    <source>
        <dbReference type="SAM" id="Phobius"/>
    </source>
</evidence>
<gene>
    <name evidence="3" type="ORF">GF359_03385</name>
</gene>
<feature type="transmembrane region" description="Helical" evidence="2">
    <location>
        <begin position="6"/>
        <end position="24"/>
    </location>
</feature>
<dbReference type="EMBL" id="WJKJ01000106">
    <property type="protein sequence ID" value="MBD3364237.1"/>
    <property type="molecule type" value="Genomic_DNA"/>
</dbReference>
<dbReference type="Pfam" id="PF03334">
    <property type="entry name" value="PhaG_MnhG_YufB"/>
    <property type="match status" value="1"/>
</dbReference>
<sequence>MAIVGYIVITVGVLFDLLGAVGLVRLPDIYNRLQSSTKSVTLGTFGIMIGILIVEGFSPIGIKALICGVFLLLTAPVSAHALSRGSLRFGAKMWKGTVIDSYGSDKLGGPQIESKEKEDEVAQDT</sequence>